<accession>A0A286EGM9</accession>
<evidence type="ECO:0000313" key="2">
    <source>
        <dbReference type="Proteomes" id="UP000219669"/>
    </source>
</evidence>
<keyword evidence="2" id="KW-1185">Reference proteome</keyword>
<sequence length="96" mass="10720">MGDKLPLIPQMWQKDLQFDFLENEMAMKLLCCTLLAGAALSACTWETYQKDNGATALRQKYPAGTGVYYTNGAASQNTHYHGNRPQQHAIVPQKSE</sequence>
<dbReference type="Proteomes" id="UP000219669">
    <property type="component" value="Unassembled WGS sequence"/>
</dbReference>
<evidence type="ECO:0000313" key="1">
    <source>
        <dbReference type="EMBL" id="SOD70057.1"/>
    </source>
</evidence>
<dbReference type="RefSeq" id="WP_224446323.1">
    <property type="nucleotide sequence ID" value="NZ_CP083931.1"/>
</dbReference>
<proteinExistence type="predicted"/>
<gene>
    <name evidence="1" type="ORF">SAMN02746062_01950</name>
</gene>
<dbReference type="AlphaFoldDB" id="A0A286EGM9"/>
<protein>
    <submittedName>
        <fullName evidence="1">Uncharacterized protein</fullName>
    </submittedName>
</protein>
<dbReference type="EMBL" id="OCNF01000021">
    <property type="protein sequence ID" value="SOD70057.1"/>
    <property type="molecule type" value="Genomic_DNA"/>
</dbReference>
<name>A0A286EGM9_9NEIS</name>
<reference evidence="1 2" key="1">
    <citation type="submission" date="2017-09" db="EMBL/GenBank/DDBJ databases">
        <authorList>
            <person name="Ehlers B."/>
            <person name="Leendertz F.H."/>
        </authorList>
    </citation>
    <scope>NUCLEOTIDE SEQUENCE [LARGE SCALE GENOMIC DNA]</scope>
    <source>
        <strain evidence="1 2">DSM 16848</strain>
    </source>
</reference>
<organism evidence="1 2">
    <name type="scientific">Alysiella filiformis DSM 16848</name>
    <dbReference type="NCBI Taxonomy" id="1120981"/>
    <lineage>
        <taxon>Bacteria</taxon>
        <taxon>Pseudomonadati</taxon>
        <taxon>Pseudomonadota</taxon>
        <taxon>Betaproteobacteria</taxon>
        <taxon>Neisseriales</taxon>
        <taxon>Neisseriaceae</taxon>
        <taxon>Alysiella</taxon>
    </lineage>
</organism>